<reference evidence="2" key="1">
    <citation type="journal article" date="2020" name="Stud. Mycol.">
        <title>101 Dothideomycetes genomes: a test case for predicting lifestyles and emergence of pathogens.</title>
        <authorList>
            <person name="Haridas S."/>
            <person name="Albert R."/>
            <person name="Binder M."/>
            <person name="Bloem J."/>
            <person name="Labutti K."/>
            <person name="Salamov A."/>
            <person name="Andreopoulos B."/>
            <person name="Baker S."/>
            <person name="Barry K."/>
            <person name="Bills G."/>
            <person name="Bluhm B."/>
            <person name="Cannon C."/>
            <person name="Castanera R."/>
            <person name="Culley D."/>
            <person name="Daum C."/>
            <person name="Ezra D."/>
            <person name="Gonzalez J."/>
            <person name="Henrissat B."/>
            <person name="Kuo A."/>
            <person name="Liang C."/>
            <person name="Lipzen A."/>
            <person name="Lutzoni F."/>
            <person name="Magnuson J."/>
            <person name="Mondo S."/>
            <person name="Nolan M."/>
            <person name="Ohm R."/>
            <person name="Pangilinan J."/>
            <person name="Park H.-J."/>
            <person name="Ramirez L."/>
            <person name="Alfaro M."/>
            <person name="Sun H."/>
            <person name="Tritt A."/>
            <person name="Yoshinaga Y."/>
            <person name="Zwiers L.-H."/>
            <person name="Turgeon B."/>
            <person name="Goodwin S."/>
            <person name="Spatafora J."/>
            <person name="Crous P."/>
            <person name="Grigoriev I."/>
        </authorList>
    </citation>
    <scope>NUCLEOTIDE SEQUENCE</scope>
    <source>
        <strain evidence="2">CBS 183.55</strain>
    </source>
</reference>
<dbReference type="Proteomes" id="UP000800082">
    <property type="component" value="Unassembled WGS sequence"/>
</dbReference>
<evidence type="ECO:0000313" key="2">
    <source>
        <dbReference type="EMBL" id="KAF1929504.1"/>
    </source>
</evidence>
<organism evidence="2 3">
    <name type="scientific">Didymella exigua CBS 183.55</name>
    <dbReference type="NCBI Taxonomy" id="1150837"/>
    <lineage>
        <taxon>Eukaryota</taxon>
        <taxon>Fungi</taxon>
        <taxon>Dikarya</taxon>
        <taxon>Ascomycota</taxon>
        <taxon>Pezizomycotina</taxon>
        <taxon>Dothideomycetes</taxon>
        <taxon>Pleosporomycetidae</taxon>
        <taxon>Pleosporales</taxon>
        <taxon>Pleosporineae</taxon>
        <taxon>Didymellaceae</taxon>
        <taxon>Didymella</taxon>
    </lineage>
</organism>
<protein>
    <submittedName>
        <fullName evidence="2">Uncharacterized protein</fullName>
    </submittedName>
</protein>
<gene>
    <name evidence="2" type="ORF">M421DRAFT_121562</name>
</gene>
<evidence type="ECO:0000256" key="1">
    <source>
        <dbReference type="SAM" id="MobiDB-lite"/>
    </source>
</evidence>
<dbReference type="RefSeq" id="XP_033449752.1">
    <property type="nucleotide sequence ID" value="XM_033587303.1"/>
</dbReference>
<evidence type="ECO:0000313" key="3">
    <source>
        <dbReference type="Proteomes" id="UP000800082"/>
    </source>
</evidence>
<keyword evidence="3" id="KW-1185">Reference proteome</keyword>
<feature type="region of interest" description="Disordered" evidence="1">
    <location>
        <begin position="109"/>
        <end position="131"/>
    </location>
</feature>
<proteinExistence type="predicted"/>
<feature type="compositionally biased region" description="Low complexity" evidence="1">
    <location>
        <begin position="122"/>
        <end position="131"/>
    </location>
</feature>
<name>A0A6A5RR34_9PLEO</name>
<dbReference type="GeneID" id="54344949"/>
<dbReference type="OrthoDB" id="4160690at2759"/>
<dbReference type="AlphaFoldDB" id="A0A6A5RR34"/>
<dbReference type="EMBL" id="ML978965">
    <property type="protein sequence ID" value="KAF1929504.1"/>
    <property type="molecule type" value="Genomic_DNA"/>
</dbReference>
<sequence>MLLANILLFETLARKLACSSKMVATQFIVTALLAAASATGLVTREDAYFAALLKRQEPGTPGYNCHDNCTVFVTDYNNCLKCSGSDNYNIWRYYGSTLRSAGGKCGLDTEPLAGKQDDVPEAGSTGATSSAASAQTSAAAEISAAAHLSATSSAPAPSSAASASSQVVATTEATSNKAPVSSSATTPTSLTTVFNPAPFYSTVIVNGTLSFALGVPLSSTNASVSLTASAPAEVTTNDAPRLYAVDAAGVFGAIFVGAIFGM</sequence>
<accession>A0A6A5RR34</accession>